<proteinExistence type="predicted"/>
<dbReference type="Proteomes" id="UP000694863">
    <property type="component" value="Unplaced"/>
</dbReference>
<organism evidence="1 2">
    <name type="scientific">Echinops telfairi</name>
    <name type="common">Lesser hedgehog tenrec</name>
    <dbReference type="NCBI Taxonomy" id="9371"/>
    <lineage>
        <taxon>Eukaryota</taxon>
        <taxon>Metazoa</taxon>
        <taxon>Chordata</taxon>
        <taxon>Craniata</taxon>
        <taxon>Vertebrata</taxon>
        <taxon>Euteleostomi</taxon>
        <taxon>Mammalia</taxon>
        <taxon>Eutheria</taxon>
        <taxon>Afrotheria</taxon>
        <taxon>Tenrecidae</taxon>
        <taxon>Tenrecinae</taxon>
        <taxon>Echinops</taxon>
    </lineage>
</organism>
<evidence type="ECO:0000313" key="1">
    <source>
        <dbReference type="Proteomes" id="UP000694863"/>
    </source>
</evidence>
<sequence length="1446" mass="161621">MISKRRLSKSEENESRTEDASKARKLPPSKKTKRSHVHTEVEENDSVFVELLKASGIILKTGESQNQLVVDQIMFQKKLFQTLRKHPSYPQILEEFVSGLESYIEDQDCFRNCLLSCARLQDEEASMGTPYCKSLIKLLLGIDTLQPAIIKLLFEKLPEFLFENRNSDGISMPRLIINQLKWLDRVVDSKDLTTKIMQLISIAPVPLQHDFITSLPEVLGDSQHAAVGKELSDLLGEKTSLTVPILDVLSSLQLDLKLLSKVRQLVMGKLSAVKLEDLPVIIKFILHATTATDAVQVISELREQLDLQHCVLPSQLQASQSKLKSKGRTSSPGHQEGSAQDCVLLLFDVIKSAVRYEKTTAEAWIKAIENITSASDHKIFDMVMLLIIYGTSPQTKKSVERVLRNKLRSGSIQEQLLKNTFCTHALVLKDVCPSVLSLAQSLLRSREQGVNSFGSLLYKHAFTTFDAYHQQQVVAALVTHVCSGNHAEVDAALDVLLELAALNLAAVRLNAVFVKGILDYLDNLSPPQIRKLFQILSTLALGKDQEAGSHIQDDMHLVIRKQLSSTVLRYKLIGVIGAVTMAGVMASGRGSSRRADLSHEECEEVSSLLQLVHSCSEQSPQASALYYDEFANVIQGGHLAPNTLEWAGQAILNNFQEAFVVDLCAIPEGDGLFPVKALYGLEQYNSQDGIAINLLPMLFSQDFAEDRGRAASPESGPKLVSPLCLASHFRLLRLCVERQHGGKLEEIDGLLDCPLCLTDLDPGEKLASMSAKEQSFMCSLIFLTLNWFREVVNAFCQQTSPEMKGKVLTRLKHIIELQEILEKYLAVIPDYVPPLANFDLDTFDAAPHTSTAVPTKFRAAGKKRGTKRKADGSKTSLADTLSKEDTLECDPTPSDKSQQEKEFTKKEEEKTPVSLQNYQAFFRELDIEVFSILHCGLVTKFILDTEMHTEATEVVQLGPPELLFLLDDLSQKLGEVLTPAAKRTPFFKSKGNWNIGFSHLHQRSAQDIAHYIVRLMPPMCSHLENVHNYFQCLVGENEGVADGPGTKGQEHQIMSACYQRLLQIIYGLFAWSGFFQPENHNLLHSALEVLASRLKQGDHDQPLEDLLSQSFHYLFNFRHSVPSLQCALHLIRLLMVIAMKSTVLAQNKEKIASLAKQFLCREWPNGARGKGATFSDQLHALLCIYLEHTDSVLKAVEEIAGVGVPELINAPKNAASSTFPTLTRQTFVIFFRVLLEELEKTVKGLQAGTAADPPQVHEEKLLYWNLAVRDFSILLNLIKVFDSRPVLHACLKYGHLFVEAFLKQCMPLLDFSFRKHREDVLSLLETFQLDTRLLHHLCGHSKIHQDMSLTKHVPVLKKTLELLVYRVEAMLILNNCREAFWLGNLKNRDLQGEEILSQNTQESTADESEGDTASQASKSRAKEEEAEAASDEGKEQESDESEDESD</sequence>
<name>A0AC55D2H0_ECHTE</name>
<keyword evidence="1" id="KW-1185">Reference proteome</keyword>
<reference evidence="2" key="1">
    <citation type="submission" date="2025-08" db="UniProtKB">
        <authorList>
            <consortium name="RefSeq"/>
        </authorList>
    </citation>
    <scope>IDENTIFICATION</scope>
</reference>
<evidence type="ECO:0000313" key="2">
    <source>
        <dbReference type="RefSeq" id="XP_045145942.1"/>
    </source>
</evidence>
<gene>
    <name evidence="2" type="primary">FANCD2</name>
</gene>
<accession>A0AC55D2H0</accession>
<dbReference type="RefSeq" id="XP_045145942.1">
    <property type="nucleotide sequence ID" value="XM_045290007.1"/>
</dbReference>
<protein>
    <submittedName>
        <fullName evidence="2">Fanconi anemia group D2 protein</fullName>
    </submittedName>
</protein>